<comment type="caution">
    <text evidence="1">The sequence shown here is derived from an EMBL/GenBank/DDBJ whole genome shotgun (WGS) entry which is preliminary data.</text>
</comment>
<reference evidence="1 2" key="1">
    <citation type="submission" date="2024-07" db="EMBL/GenBank/DDBJ databases">
        <authorList>
            <person name="Akdeniz Z."/>
        </authorList>
    </citation>
    <scope>NUCLEOTIDE SEQUENCE [LARGE SCALE GENOMIC DNA]</scope>
</reference>
<evidence type="ECO:0000313" key="1">
    <source>
        <dbReference type="EMBL" id="CAL6010756.1"/>
    </source>
</evidence>
<accession>A0ABP1I750</accession>
<sequence>MLQFQYIGKLSKQQQIQIPVRAISSANPAYHAGDYSDANTDFLQITCYLLDPTSASESAKYSDAERLTVQKYELIMTLRYNNLGAFELGVQHQVHQRSNNIRS</sequence>
<keyword evidence="2" id="KW-1185">Reference proteome</keyword>
<name>A0ABP1I750_9EUKA</name>
<evidence type="ECO:0000313" key="2">
    <source>
        <dbReference type="Proteomes" id="UP001642409"/>
    </source>
</evidence>
<dbReference type="Proteomes" id="UP001642409">
    <property type="component" value="Unassembled WGS sequence"/>
</dbReference>
<proteinExistence type="predicted"/>
<organism evidence="1 2">
    <name type="scientific">Hexamita inflata</name>
    <dbReference type="NCBI Taxonomy" id="28002"/>
    <lineage>
        <taxon>Eukaryota</taxon>
        <taxon>Metamonada</taxon>
        <taxon>Diplomonadida</taxon>
        <taxon>Hexamitidae</taxon>
        <taxon>Hexamitinae</taxon>
        <taxon>Hexamita</taxon>
    </lineage>
</organism>
<gene>
    <name evidence="1" type="ORF">HINF_LOCUS22236</name>
</gene>
<dbReference type="EMBL" id="CAXDID020000062">
    <property type="protein sequence ID" value="CAL6010756.1"/>
    <property type="molecule type" value="Genomic_DNA"/>
</dbReference>
<protein>
    <submittedName>
        <fullName evidence="1">Hypothetical_protein</fullName>
    </submittedName>
</protein>